<dbReference type="InterPro" id="IPR000700">
    <property type="entry name" value="PAS-assoc_C"/>
</dbReference>
<sequence length="512" mass="59943">MEFSKENLLQISESVNDLICILNTSLEIEYINLKAHFKVLGYINEDLVGKKIRKIFDLNDFNKIQKIIKNRNFDGLESEDLQIYHKNGYKFWFEVKFIQFIDKKGEKKIALVSRDISEKKQAELTLKNSKGRYQRLIKSVKEGYYEVDLKGNFTFVNKALSRFIGYSQEEMIGQSYKKITDRTKRKLVFKTFNKVFKTEVQQNIIQLQVVKRNGEKVFLETSIYLKYDSENKKIGFYGIIRDITERKKGEELEEKFKIDLAQRVKLRTKELKESEDKYSNLFQHSNDGIFLHDLDGNITDVNRKVLEQLGYTKSEILSLKVSQLHPTSEMVESKKAFDKISENGFVRFEVNFKKKNGEIFPAEVSSSLFTIGGEKVIQGILRDITDRKLSELMLKESEEKYRSMVNNLDLGFYQVDWDGNLLNYNPAFASLFGFEPDEDITNINVKKFWQDPNERGIYLNELNKDGFIKNYLVHSKKRDGQKIVLQLNSHLIKNIDEKPIKIQGVISDITEK</sequence>
<dbReference type="SMART" id="SM00086">
    <property type="entry name" value="PAC"/>
    <property type="match status" value="4"/>
</dbReference>
<accession>A0A0F9EBF7</accession>
<dbReference type="GO" id="GO:0006355">
    <property type="term" value="P:regulation of DNA-templated transcription"/>
    <property type="evidence" value="ECO:0007669"/>
    <property type="project" value="InterPro"/>
</dbReference>
<keyword evidence="3" id="KW-0597">Phosphoprotein</keyword>
<keyword evidence="4" id="KW-0808">Transferase</keyword>
<protein>
    <recommendedName>
        <fullName evidence="2">histidine kinase</fullName>
        <ecNumber evidence="2">2.7.13.3</ecNumber>
    </recommendedName>
</protein>
<dbReference type="SMART" id="SM00091">
    <property type="entry name" value="PAS"/>
    <property type="match status" value="4"/>
</dbReference>
<evidence type="ECO:0000256" key="3">
    <source>
        <dbReference type="ARBA" id="ARBA00022553"/>
    </source>
</evidence>
<feature type="domain" description="PAC" evidence="7">
    <location>
        <begin position="203"/>
        <end position="255"/>
    </location>
</feature>
<feature type="domain" description="PAS" evidence="6">
    <location>
        <begin position="397"/>
        <end position="438"/>
    </location>
</feature>
<dbReference type="EMBL" id="LAZR01025613">
    <property type="protein sequence ID" value="KKL71373.1"/>
    <property type="molecule type" value="Genomic_DNA"/>
</dbReference>
<dbReference type="PANTHER" id="PTHR43304:SF1">
    <property type="entry name" value="PAC DOMAIN-CONTAINING PROTEIN"/>
    <property type="match status" value="1"/>
</dbReference>
<feature type="domain" description="PAC" evidence="7">
    <location>
        <begin position="346"/>
        <end position="396"/>
    </location>
</feature>
<dbReference type="AlphaFoldDB" id="A0A0F9EBF7"/>
<dbReference type="InterPro" id="IPR013767">
    <property type="entry name" value="PAS_fold"/>
</dbReference>
<evidence type="ECO:0000256" key="2">
    <source>
        <dbReference type="ARBA" id="ARBA00012438"/>
    </source>
</evidence>
<dbReference type="EC" id="2.7.13.3" evidence="2"/>
<organism evidence="8">
    <name type="scientific">marine sediment metagenome</name>
    <dbReference type="NCBI Taxonomy" id="412755"/>
    <lineage>
        <taxon>unclassified sequences</taxon>
        <taxon>metagenomes</taxon>
        <taxon>ecological metagenomes</taxon>
    </lineage>
</organism>
<dbReference type="InterPro" id="IPR001610">
    <property type="entry name" value="PAC"/>
</dbReference>
<dbReference type="SUPFAM" id="SSF55785">
    <property type="entry name" value="PYP-like sensor domain (PAS domain)"/>
    <property type="match status" value="4"/>
</dbReference>
<gene>
    <name evidence="8" type="ORF">LCGC14_2095550</name>
</gene>
<dbReference type="InterPro" id="IPR035965">
    <property type="entry name" value="PAS-like_dom_sf"/>
</dbReference>
<evidence type="ECO:0000259" key="6">
    <source>
        <dbReference type="PROSITE" id="PS50112"/>
    </source>
</evidence>
<dbReference type="Pfam" id="PF00989">
    <property type="entry name" value="PAS"/>
    <property type="match status" value="1"/>
</dbReference>
<keyword evidence="5" id="KW-0418">Kinase</keyword>
<evidence type="ECO:0000256" key="5">
    <source>
        <dbReference type="ARBA" id="ARBA00022777"/>
    </source>
</evidence>
<dbReference type="NCBIfam" id="TIGR00229">
    <property type="entry name" value="sensory_box"/>
    <property type="match status" value="4"/>
</dbReference>
<evidence type="ECO:0000256" key="1">
    <source>
        <dbReference type="ARBA" id="ARBA00000085"/>
    </source>
</evidence>
<dbReference type="Gene3D" id="3.30.450.20">
    <property type="entry name" value="PAS domain"/>
    <property type="match status" value="4"/>
</dbReference>
<feature type="domain" description="PAS" evidence="6">
    <location>
        <begin position="129"/>
        <end position="199"/>
    </location>
</feature>
<dbReference type="PROSITE" id="PS50112">
    <property type="entry name" value="PAS"/>
    <property type="match status" value="3"/>
</dbReference>
<comment type="caution">
    <text evidence="8">The sequence shown here is derived from an EMBL/GenBank/DDBJ whole genome shotgun (WGS) entry which is preliminary data.</text>
</comment>
<feature type="domain" description="PAC" evidence="7">
    <location>
        <begin position="77"/>
        <end position="128"/>
    </location>
</feature>
<dbReference type="InterPro" id="IPR000014">
    <property type="entry name" value="PAS"/>
</dbReference>
<comment type="catalytic activity">
    <reaction evidence="1">
        <text>ATP + protein L-histidine = ADP + protein N-phospho-L-histidine.</text>
        <dbReference type="EC" id="2.7.13.3"/>
    </reaction>
</comment>
<name>A0A0F9EBF7_9ZZZZ</name>
<dbReference type="GO" id="GO:0004673">
    <property type="term" value="F:protein histidine kinase activity"/>
    <property type="evidence" value="ECO:0007669"/>
    <property type="project" value="UniProtKB-EC"/>
</dbReference>
<dbReference type="PANTHER" id="PTHR43304">
    <property type="entry name" value="PHYTOCHROME-LIKE PROTEIN CPH1"/>
    <property type="match status" value="1"/>
</dbReference>
<dbReference type="PROSITE" id="PS50113">
    <property type="entry name" value="PAC"/>
    <property type="match status" value="4"/>
</dbReference>
<dbReference type="InterPro" id="IPR052162">
    <property type="entry name" value="Sensor_kinase/Photoreceptor"/>
</dbReference>
<evidence type="ECO:0000256" key="4">
    <source>
        <dbReference type="ARBA" id="ARBA00022679"/>
    </source>
</evidence>
<dbReference type="CDD" id="cd00130">
    <property type="entry name" value="PAS"/>
    <property type="match status" value="4"/>
</dbReference>
<feature type="non-terminal residue" evidence="8">
    <location>
        <position position="512"/>
    </location>
</feature>
<proteinExistence type="predicted"/>
<dbReference type="Pfam" id="PF13426">
    <property type="entry name" value="PAS_9"/>
    <property type="match status" value="3"/>
</dbReference>
<feature type="domain" description="PAC" evidence="7">
    <location>
        <begin position="469"/>
        <end position="512"/>
    </location>
</feature>
<reference evidence="8" key="1">
    <citation type="journal article" date="2015" name="Nature">
        <title>Complex archaea that bridge the gap between prokaryotes and eukaryotes.</title>
        <authorList>
            <person name="Spang A."/>
            <person name="Saw J.H."/>
            <person name="Jorgensen S.L."/>
            <person name="Zaremba-Niedzwiedzka K."/>
            <person name="Martijn J."/>
            <person name="Lind A.E."/>
            <person name="van Eijk R."/>
            <person name="Schleper C."/>
            <person name="Guy L."/>
            <person name="Ettema T.J."/>
        </authorList>
    </citation>
    <scope>NUCLEOTIDE SEQUENCE</scope>
</reference>
<evidence type="ECO:0000313" key="8">
    <source>
        <dbReference type="EMBL" id="KKL71373.1"/>
    </source>
</evidence>
<evidence type="ECO:0000259" key="7">
    <source>
        <dbReference type="PROSITE" id="PS50113"/>
    </source>
</evidence>
<feature type="domain" description="PAS" evidence="6">
    <location>
        <begin position="274"/>
        <end position="344"/>
    </location>
</feature>